<dbReference type="PROSITE" id="PS51695">
    <property type="entry name" value="SEDOLISIN"/>
    <property type="match status" value="1"/>
</dbReference>
<dbReference type="InterPro" id="IPR030400">
    <property type="entry name" value="Sedolisin_dom"/>
</dbReference>
<dbReference type="SUPFAM" id="SSF52743">
    <property type="entry name" value="Subtilisin-like"/>
    <property type="match status" value="1"/>
</dbReference>
<dbReference type="EMBL" id="CP053452">
    <property type="protein sequence ID" value="QJW95736.1"/>
    <property type="molecule type" value="Genomic_DNA"/>
</dbReference>
<dbReference type="InterPro" id="IPR050819">
    <property type="entry name" value="Tripeptidyl-peptidase_I"/>
</dbReference>
<dbReference type="SMART" id="SM00944">
    <property type="entry name" value="Pro-kuma_activ"/>
    <property type="match status" value="1"/>
</dbReference>
<dbReference type="PANTHER" id="PTHR14218">
    <property type="entry name" value="PROTEASE S8 TRIPEPTIDYL PEPTIDASE I CLN2"/>
    <property type="match status" value="1"/>
</dbReference>
<dbReference type="CDD" id="cd11377">
    <property type="entry name" value="Pro-peptidase_S53"/>
    <property type="match status" value="1"/>
</dbReference>
<accession>A0A6M5YQV3</accession>
<dbReference type="SUPFAM" id="SSF54897">
    <property type="entry name" value="Protease propeptides/inhibitors"/>
    <property type="match status" value="1"/>
</dbReference>
<keyword evidence="2" id="KW-0645">Protease</keyword>
<dbReference type="GO" id="GO:0046872">
    <property type="term" value="F:metal ion binding"/>
    <property type="evidence" value="ECO:0007669"/>
    <property type="project" value="UniProtKB-KW"/>
</dbReference>
<sequence length="529" mass="53847">MSKKQSRATVPGSARAAFNGAKAVGPVPADERFEVTVRVRRKAALTSQSAKGFDADVLPAKRTYLTQEQYSAAHGADPGDIAKVEAFARANGLVVVESSAPRRSVFLSGTAAQFATAFGTAIEHYAHDGGTYRGRVGELTVPDDLEGIVEGVFGIDDRPVARPHFQIRPGASGVAARAAGASFTPPQLAQLYEFPAGADGTGQCIGIIELGGGFKPADIRAYFHELKLPVPHVVAIGVDGGKNAPSTPNGPDGEVMLDIEVAAAIAPKAKIAVYFAPNTNKGFLDAVTRALHDTTNTPSVISISWGGPEKNWAGQDMTAFNQAFQTAAAMGVTVCCAAGDNGSGDGAGDGKQHVDFPASSPFALGCGGTKLVAAGGAISAETVWNEDPTSSATGGGVSDFFPVPAYQANAGVPPSKNPGGHTGRGVPDVAGDADPATGYAVRVDGQEFVIGGTSAVAPLWAGLIALMNQKIGHRVGFLNPLIYGSVAGTGSFRDITSGDNGAYSAKAGWDPCTGWGSPVGTKLLSALGG</sequence>
<dbReference type="InterPro" id="IPR000209">
    <property type="entry name" value="Peptidase_S8/S53_dom"/>
</dbReference>
<evidence type="ECO:0000256" key="3">
    <source>
        <dbReference type="ARBA" id="ARBA00022723"/>
    </source>
</evidence>
<keyword evidence="3" id="KW-0479">Metal-binding</keyword>
<dbReference type="Pfam" id="PF00082">
    <property type="entry name" value="Peptidase_S8"/>
    <property type="match status" value="1"/>
</dbReference>
<dbReference type="Pfam" id="PF09286">
    <property type="entry name" value="Pro-kuma_activ"/>
    <property type="match status" value="1"/>
</dbReference>
<evidence type="ECO:0000313" key="9">
    <source>
        <dbReference type="EMBL" id="QJW95736.1"/>
    </source>
</evidence>
<dbReference type="GO" id="GO:0008240">
    <property type="term" value="F:tripeptidyl-peptidase activity"/>
    <property type="evidence" value="ECO:0007669"/>
    <property type="project" value="TreeGrafter"/>
</dbReference>
<feature type="domain" description="Peptidase S53" evidence="8">
    <location>
        <begin position="182"/>
        <end position="529"/>
    </location>
</feature>
<dbReference type="AlphaFoldDB" id="A0A6M5YQV3"/>
<dbReference type="PANTHER" id="PTHR14218:SF15">
    <property type="entry name" value="TRIPEPTIDYL-PEPTIDASE 1"/>
    <property type="match status" value="1"/>
</dbReference>
<dbReference type="GO" id="GO:0004252">
    <property type="term" value="F:serine-type endopeptidase activity"/>
    <property type="evidence" value="ECO:0007669"/>
    <property type="project" value="InterPro"/>
</dbReference>
<gene>
    <name evidence="9" type="ORF">FTUN_3290</name>
</gene>
<protein>
    <submittedName>
        <fullName evidence="9">Kumamolysin</fullName>
    </submittedName>
</protein>
<dbReference type="InterPro" id="IPR036852">
    <property type="entry name" value="Peptidase_S8/S53_dom_sf"/>
</dbReference>
<dbReference type="RefSeq" id="WP_171471468.1">
    <property type="nucleotide sequence ID" value="NZ_CP053452.2"/>
</dbReference>
<dbReference type="Proteomes" id="UP000503447">
    <property type="component" value="Chromosome"/>
</dbReference>
<dbReference type="KEGG" id="ftj:FTUN_3290"/>
<name>A0A6M5YQV3_9BACT</name>
<dbReference type="Gene3D" id="3.40.50.200">
    <property type="entry name" value="Peptidase S8/S53 domain"/>
    <property type="match status" value="1"/>
</dbReference>
<evidence type="ECO:0000256" key="7">
    <source>
        <dbReference type="ARBA" id="ARBA00023145"/>
    </source>
</evidence>
<comment type="cofactor">
    <cofactor evidence="1">
        <name>Ca(2+)</name>
        <dbReference type="ChEBI" id="CHEBI:29108"/>
    </cofactor>
</comment>
<keyword evidence="10" id="KW-1185">Reference proteome</keyword>
<evidence type="ECO:0000256" key="6">
    <source>
        <dbReference type="ARBA" id="ARBA00022837"/>
    </source>
</evidence>
<dbReference type="CDD" id="cd04056">
    <property type="entry name" value="Peptidases_S53"/>
    <property type="match status" value="1"/>
</dbReference>
<reference evidence="10" key="1">
    <citation type="submission" date="2020-05" db="EMBL/GenBank/DDBJ databases">
        <title>Frigoriglobus tundricola gen. nov., sp. nov., a psychrotolerant cellulolytic planctomycete of the family Gemmataceae with two divergent copies of 16S rRNA gene.</title>
        <authorList>
            <person name="Kulichevskaya I.S."/>
            <person name="Ivanova A.A."/>
            <person name="Naumoff D.G."/>
            <person name="Beletsky A.V."/>
            <person name="Rijpstra W.I.C."/>
            <person name="Sinninghe Damste J.S."/>
            <person name="Mardanov A.V."/>
            <person name="Ravin N.V."/>
            <person name="Dedysh S.N."/>
        </authorList>
    </citation>
    <scope>NUCLEOTIDE SEQUENCE [LARGE SCALE GENOMIC DNA]</scope>
    <source>
        <strain evidence="10">PL17</strain>
    </source>
</reference>
<organism evidence="9 10">
    <name type="scientific">Frigoriglobus tundricola</name>
    <dbReference type="NCBI Taxonomy" id="2774151"/>
    <lineage>
        <taxon>Bacteria</taxon>
        <taxon>Pseudomonadati</taxon>
        <taxon>Planctomycetota</taxon>
        <taxon>Planctomycetia</taxon>
        <taxon>Gemmatales</taxon>
        <taxon>Gemmataceae</taxon>
        <taxon>Frigoriglobus</taxon>
    </lineage>
</organism>
<evidence type="ECO:0000256" key="2">
    <source>
        <dbReference type="ARBA" id="ARBA00022670"/>
    </source>
</evidence>
<evidence type="ECO:0000256" key="5">
    <source>
        <dbReference type="ARBA" id="ARBA00022825"/>
    </source>
</evidence>
<dbReference type="GO" id="GO:0006508">
    <property type="term" value="P:proteolysis"/>
    <property type="evidence" value="ECO:0007669"/>
    <property type="project" value="UniProtKB-KW"/>
</dbReference>
<keyword evidence="7" id="KW-0865">Zymogen</keyword>
<proteinExistence type="predicted"/>
<dbReference type="InterPro" id="IPR015366">
    <property type="entry name" value="S53_propep"/>
</dbReference>
<keyword evidence="6" id="KW-0106">Calcium</keyword>
<evidence type="ECO:0000256" key="4">
    <source>
        <dbReference type="ARBA" id="ARBA00022801"/>
    </source>
</evidence>
<keyword evidence="5" id="KW-0720">Serine protease</keyword>
<evidence type="ECO:0000313" key="10">
    <source>
        <dbReference type="Proteomes" id="UP000503447"/>
    </source>
</evidence>
<evidence type="ECO:0000256" key="1">
    <source>
        <dbReference type="ARBA" id="ARBA00001913"/>
    </source>
</evidence>
<evidence type="ECO:0000259" key="8">
    <source>
        <dbReference type="PROSITE" id="PS51695"/>
    </source>
</evidence>
<keyword evidence="4" id="KW-0378">Hydrolase</keyword>